<feature type="compositionally biased region" description="Low complexity" evidence="1">
    <location>
        <begin position="117"/>
        <end position="127"/>
    </location>
</feature>
<reference evidence="2 3" key="1">
    <citation type="submission" date="2021-06" db="EMBL/GenBank/DDBJ databases">
        <authorList>
            <person name="Palmer J.M."/>
        </authorList>
    </citation>
    <scope>NUCLEOTIDE SEQUENCE [LARGE SCALE GENOMIC DNA]</scope>
    <source>
        <strain evidence="2 3">CL_MEX2019</strain>
        <tissue evidence="2">Muscle</tissue>
    </source>
</reference>
<evidence type="ECO:0000313" key="2">
    <source>
        <dbReference type="EMBL" id="MED6265853.1"/>
    </source>
</evidence>
<dbReference type="EMBL" id="JAHUTJ010004250">
    <property type="protein sequence ID" value="MED6265853.1"/>
    <property type="molecule type" value="Genomic_DNA"/>
</dbReference>
<gene>
    <name evidence="2" type="ORF">CHARACLAT_029672</name>
</gene>
<proteinExistence type="predicted"/>
<feature type="region of interest" description="Disordered" evidence="1">
    <location>
        <begin position="116"/>
        <end position="146"/>
    </location>
</feature>
<keyword evidence="3" id="KW-1185">Reference proteome</keyword>
<protein>
    <submittedName>
        <fullName evidence="2">Uncharacterized protein</fullName>
    </submittedName>
</protein>
<feature type="compositionally biased region" description="Polar residues" evidence="1">
    <location>
        <begin position="24"/>
        <end position="34"/>
    </location>
</feature>
<accession>A0ABU7CSH6</accession>
<feature type="region of interest" description="Disordered" evidence="1">
    <location>
        <begin position="1"/>
        <end position="70"/>
    </location>
</feature>
<feature type="compositionally biased region" description="Low complexity" evidence="1">
    <location>
        <begin position="1"/>
        <end position="19"/>
    </location>
</feature>
<comment type="caution">
    <text evidence="2">The sequence shown here is derived from an EMBL/GenBank/DDBJ whole genome shotgun (WGS) entry which is preliminary data.</text>
</comment>
<name>A0ABU7CSH6_9TELE</name>
<evidence type="ECO:0000256" key="1">
    <source>
        <dbReference type="SAM" id="MobiDB-lite"/>
    </source>
</evidence>
<dbReference type="Proteomes" id="UP001352852">
    <property type="component" value="Unassembled WGS sequence"/>
</dbReference>
<organism evidence="2 3">
    <name type="scientific">Characodon lateralis</name>
    <dbReference type="NCBI Taxonomy" id="208331"/>
    <lineage>
        <taxon>Eukaryota</taxon>
        <taxon>Metazoa</taxon>
        <taxon>Chordata</taxon>
        <taxon>Craniata</taxon>
        <taxon>Vertebrata</taxon>
        <taxon>Euteleostomi</taxon>
        <taxon>Actinopterygii</taxon>
        <taxon>Neopterygii</taxon>
        <taxon>Teleostei</taxon>
        <taxon>Neoteleostei</taxon>
        <taxon>Acanthomorphata</taxon>
        <taxon>Ovalentaria</taxon>
        <taxon>Atherinomorphae</taxon>
        <taxon>Cyprinodontiformes</taxon>
        <taxon>Goodeidae</taxon>
        <taxon>Characodon</taxon>
    </lineage>
</organism>
<sequence>MVRPSALSSTSSGRLSQHLEQLTALMQHTLGVTPTSPPEGAEAPSESQQLPHSRDVVCPSPEKFSGETLDESLKDELTLLEEPEELDDYINLAIRLDNRMRERRWIRSERSAVRPHLVSPLLSLSQPVQPPSQPEPEPMHFNQKFD</sequence>
<evidence type="ECO:0000313" key="3">
    <source>
        <dbReference type="Proteomes" id="UP001352852"/>
    </source>
</evidence>